<feature type="transmembrane region" description="Helical" evidence="1">
    <location>
        <begin position="233"/>
        <end position="256"/>
    </location>
</feature>
<dbReference type="InterPro" id="IPR019425">
    <property type="entry name" value="7TM_GPCR_serpentine_rcpt_Srt"/>
</dbReference>
<evidence type="ECO:0000313" key="2">
    <source>
        <dbReference type="EMBL" id="EGT31138.1"/>
    </source>
</evidence>
<dbReference type="Gene3D" id="1.20.1070.10">
    <property type="entry name" value="Rhodopsin 7-helix transmembrane proteins"/>
    <property type="match status" value="1"/>
</dbReference>
<dbReference type="STRING" id="135651.G0M9N9"/>
<keyword evidence="1" id="KW-1133">Transmembrane helix</keyword>
<dbReference type="Proteomes" id="UP000008068">
    <property type="component" value="Unassembled WGS sequence"/>
</dbReference>
<proteinExistence type="predicted"/>
<feature type="transmembrane region" description="Helical" evidence="1">
    <location>
        <begin position="51"/>
        <end position="74"/>
    </location>
</feature>
<accession>G0M9N9</accession>
<evidence type="ECO:0000256" key="1">
    <source>
        <dbReference type="SAM" id="Phobius"/>
    </source>
</evidence>
<keyword evidence="1" id="KW-0812">Transmembrane</keyword>
<feature type="transmembrane region" description="Helical" evidence="1">
    <location>
        <begin position="194"/>
        <end position="213"/>
    </location>
</feature>
<evidence type="ECO:0000313" key="3">
    <source>
        <dbReference type="Proteomes" id="UP000008068"/>
    </source>
</evidence>
<dbReference type="PANTHER" id="PTHR22718">
    <property type="entry name" value="SERPENTINE RECEPTOR, CLASS X"/>
    <property type="match status" value="1"/>
</dbReference>
<organism evidence="3">
    <name type="scientific">Caenorhabditis brenneri</name>
    <name type="common">Nematode worm</name>
    <dbReference type="NCBI Taxonomy" id="135651"/>
    <lineage>
        <taxon>Eukaryota</taxon>
        <taxon>Metazoa</taxon>
        <taxon>Ecdysozoa</taxon>
        <taxon>Nematoda</taxon>
        <taxon>Chromadorea</taxon>
        <taxon>Rhabditida</taxon>
        <taxon>Rhabditina</taxon>
        <taxon>Rhabditomorpha</taxon>
        <taxon>Rhabditoidea</taxon>
        <taxon>Rhabditidae</taxon>
        <taxon>Peloderinae</taxon>
        <taxon>Caenorhabditis</taxon>
    </lineage>
</organism>
<feature type="transmembrane region" description="Helical" evidence="1">
    <location>
        <begin position="112"/>
        <end position="132"/>
    </location>
</feature>
<dbReference type="SUPFAM" id="SSF81321">
    <property type="entry name" value="Family A G protein-coupled receptor-like"/>
    <property type="match status" value="1"/>
</dbReference>
<dbReference type="AlphaFoldDB" id="G0M9N9"/>
<dbReference type="Pfam" id="PF10321">
    <property type="entry name" value="7TM_GPCR_Srt"/>
    <property type="match status" value="1"/>
</dbReference>
<dbReference type="InParanoid" id="G0M9N9"/>
<name>G0M9N9_CAEBE</name>
<feature type="transmembrane region" description="Helical" evidence="1">
    <location>
        <begin position="144"/>
        <end position="164"/>
    </location>
</feature>
<sequence length="461" mass="52334">MYFMDVSDPNIYDPDIVEKVEPQTMACPPAGCSDKPELKEIQLDYFSWPLIFQNLVCLGSFFIMLLVLASSVIIRTSVSFLTTLIAANTNDQTILYATVTDIALYADYCTNYFSMILIFFMALNRCLSFVNSDWNETIFDGKRVFIPVIISILLGVISSIVIIITSDIKRRYATFMGFIDYGYKEGWKKVINRTFHIFPIGAVICYLILFSHIRQRNQVVTTVPKNQADRKVFTQLLVTVVFYGIMSTIVEIMEFIRLDSTQNLQATLIAILNVFNYLPELSLPFLLVVNNLKQLKNNSIFISPLGPKTNNVVTTVGGKGEEPSFNQPALVDLKKTVACIGNITCKGSKKLVKFHFDTLVFSMEQLEGDKIQCVRKTGQATQLRQCILDIWPFLHAKQYNGEIITCTHDLLKDLECGSEEKKTIMRAAWAQDYNMRTKIATWKGIDGVDNFDLVFDSGDFY</sequence>
<gene>
    <name evidence="2" type="ORF">CAEBREN_07071</name>
</gene>
<keyword evidence="3" id="KW-1185">Reference proteome</keyword>
<dbReference type="PANTHER" id="PTHR22718:SF36">
    <property type="entry name" value="G_PROTEIN_RECEP_F1_2 DOMAIN-CONTAINING PROTEIN-RELATED"/>
    <property type="match status" value="1"/>
</dbReference>
<protein>
    <submittedName>
        <fullName evidence="2">Uncharacterized protein</fullName>
    </submittedName>
</protein>
<keyword evidence="1" id="KW-0472">Membrane</keyword>
<reference evidence="3" key="1">
    <citation type="submission" date="2011-07" db="EMBL/GenBank/DDBJ databases">
        <authorList>
            <consortium name="Caenorhabditis brenneri Sequencing and Analysis Consortium"/>
            <person name="Wilson R.K."/>
        </authorList>
    </citation>
    <scope>NUCLEOTIDE SEQUENCE [LARGE SCALE GENOMIC DNA]</scope>
    <source>
        <strain evidence="3">PB2801</strain>
    </source>
</reference>
<dbReference type="OrthoDB" id="5870421at2759"/>
<dbReference type="eggNOG" id="ENOG502THSC">
    <property type="taxonomic scope" value="Eukaryota"/>
</dbReference>
<dbReference type="HOGENOM" id="CLU_593441_0_0_1"/>
<feature type="transmembrane region" description="Helical" evidence="1">
    <location>
        <begin position="268"/>
        <end position="289"/>
    </location>
</feature>
<dbReference type="EMBL" id="GL379787">
    <property type="protein sequence ID" value="EGT31138.1"/>
    <property type="molecule type" value="Genomic_DNA"/>
</dbReference>